<evidence type="ECO:0000313" key="2">
    <source>
        <dbReference type="EMBL" id="EYF05001.1"/>
    </source>
</evidence>
<gene>
    <name evidence="2" type="ORF">CAP_3591</name>
</gene>
<protein>
    <submittedName>
        <fullName evidence="2">Uncharacterized protein</fullName>
    </submittedName>
</protein>
<dbReference type="AlphaFoldDB" id="A0A017T8S7"/>
<dbReference type="EMBL" id="ASRX01000027">
    <property type="protein sequence ID" value="EYF05001.1"/>
    <property type="molecule type" value="Genomic_DNA"/>
</dbReference>
<feature type="compositionally biased region" description="Gly residues" evidence="1">
    <location>
        <begin position="198"/>
        <end position="217"/>
    </location>
</feature>
<dbReference type="STRING" id="1192034.CAP_3591"/>
<dbReference type="Proteomes" id="UP000019678">
    <property type="component" value="Unassembled WGS sequence"/>
</dbReference>
<evidence type="ECO:0000313" key="3">
    <source>
        <dbReference type="Proteomes" id="UP000019678"/>
    </source>
</evidence>
<feature type="region of interest" description="Disordered" evidence="1">
    <location>
        <begin position="198"/>
        <end position="225"/>
    </location>
</feature>
<keyword evidence="3" id="KW-1185">Reference proteome</keyword>
<reference evidence="2 3" key="1">
    <citation type="submission" date="2013-05" db="EMBL/GenBank/DDBJ databases">
        <title>Genome assembly of Chondromyces apiculatus DSM 436.</title>
        <authorList>
            <person name="Sharma G."/>
            <person name="Khatri I."/>
            <person name="Kaur C."/>
            <person name="Mayilraj S."/>
            <person name="Subramanian S."/>
        </authorList>
    </citation>
    <scope>NUCLEOTIDE SEQUENCE [LARGE SCALE GENOMIC DNA]</scope>
    <source>
        <strain evidence="2 3">DSM 436</strain>
    </source>
</reference>
<feature type="compositionally biased region" description="Gly residues" evidence="1">
    <location>
        <begin position="577"/>
        <end position="598"/>
    </location>
</feature>
<feature type="region of interest" description="Disordered" evidence="1">
    <location>
        <begin position="1"/>
        <end position="26"/>
    </location>
</feature>
<feature type="region of interest" description="Disordered" evidence="1">
    <location>
        <begin position="243"/>
        <end position="273"/>
    </location>
</feature>
<evidence type="ECO:0000256" key="1">
    <source>
        <dbReference type="SAM" id="MobiDB-lite"/>
    </source>
</evidence>
<proteinExistence type="predicted"/>
<comment type="caution">
    <text evidence="2">The sequence shown here is derived from an EMBL/GenBank/DDBJ whole genome shotgun (WGS) entry which is preliminary data.</text>
</comment>
<sequence length="607" mass="56526">MSAALPAGGREDGVAGEPAGAGVGGVEGEEEAGFEVVAFGGEAGLGEGLVVAVFDGVVGAVEGGVQERLGVGIAGEGVAARRGRCGVEGAAAEGADLVDGAAAGVVEEGAGDAGGPAGVVVEGGDAGDMGSEAGAEVGEGRGGPGAAEVLGDGEQLGDGGVGVDVAAVGAASGAGGDGTGGGGEGTLSLGVDGGMGAAGGGGEVGSGEAGGGGVGGEEGGDLGAHAGAGVMVSAVEQLERAHGGGELGWRERRGRRRARGGSGGRGWRGSADAADALRGSGSAVEAGAVGGEGVDLAVEEADHPGLQGVGSVRGGGPVVVVGAVEARVVGAGALRGLVDDGLQLGDGGEAPAATGEGEGGAARLGFGERGDLGVGAEGALPAEAGLAIEVDGVSLLGGVAVGTGRGGGAGDLEAIEAHAEALEEVLGLVVIDGADVAGAGLDGEHVRIQELVGPELEGLADGEGRGPEGEAAVDEEGVGVDGDHKFVVEQGEQLDAGGQAVAALVVEAERLAGGAGVGVGHRGLRGAGPAQVGQRVEGGVLGGLVVLRGARDPVGPGRVTEGEARFDAEDVGAAEGAHGGESGEGGEGGRGEGGGGLRGCHRCSPRR</sequence>
<feature type="region of interest" description="Disordered" evidence="1">
    <location>
        <begin position="555"/>
        <end position="607"/>
    </location>
</feature>
<name>A0A017T8S7_9BACT</name>
<accession>A0A017T8S7</accession>
<organism evidence="2 3">
    <name type="scientific">Chondromyces apiculatus DSM 436</name>
    <dbReference type="NCBI Taxonomy" id="1192034"/>
    <lineage>
        <taxon>Bacteria</taxon>
        <taxon>Pseudomonadati</taxon>
        <taxon>Myxococcota</taxon>
        <taxon>Polyangia</taxon>
        <taxon>Polyangiales</taxon>
        <taxon>Polyangiaceae</taxon>
        <taxon>Chondromyces</taxon>
    </lineage>
</organism>